<keyword evidence="2" id="KW-1185">Reference proteome</keyword>
<reference evidence="1" key="1">
    <citation type="submission" date="2024-09" db="EMBL/GenBank/DDBJ databases">
        <title>Black Yeasts Isolated from many extreme environments.</title>
        <authorList>
            <person name="Coleine C."/>
            <person name="Stajich J.E."/>
            <person name="Selbmann L."/>
        </authorList>
    </citation>
    <scope>NUCLEOTIDE SEQUENCE</scope>
    <source>
        <strain evidence="1">CCFEE 5737</strain>
    </source>
</reference>
<proteinExistence type="predicted"/>
<evidence type="ECO:0000313" key="1">
    <source>
        <dbReference type="EMBL" id="KAK3082316.1"/>
    </source>
</evidence>
<organism evidence="1 2">
    <name type="scientific">Coniosporium uncinatum</name>
    <dbReference type="NCBI Taxonomy" id="93489"/>
    <lineage>
        <taxon>Eukaryota</taxon>
        <taxon>Fungi</taxon>
        <taxon>Dikarya</taxon>
        <taxon>Ascomycota</taxon>
        <taxon>Pezizomycotina</taxon>
        <taxon>Dothideomycetes</taxon>
        <taxon>Dothideomycetes incertae sedis</taxon>
        <taxon>Coniosporium</taxon>
    </lineage>
</organism>
<gene>
    <name evidence="1" type="ORF">LTS18_007873</name>
</gene>
<evidence type="ECO:0000313" key="2">
    <source>
        <dbReference type="Proteomes" id="UP001186974"/>
    </source>
</evidence>
<protein>
    <submittedName>
        <fullName evidence="1">Uncharacterized protein</fullName>
    </submittedName>
</protein>
<name>A0ACC3E014_9PEZI</name>
<sequence>MTGRLSGKIAIITGSSSGLGRAIAVSFAQEGAQVCCVDLYATLRNHVDPVTGKADSYHNRSSAGQPTHELLKSEHGGDHIFVSADCTKADDVEAAVKKCAEHFGRLDIMCNNAGISVESTHSKVTRIHETSEDDYDKTMAINTKGVFLGCKYAIGQMLKQEKVFESRGWIINTASVQGYVGYYGTPSYCASKGAVVQLTRQIALDYGPDRIHCNALCPGFLKTAMTQNLQNDPELLRATNAAHPLGGMGVPEDVARAAVFLASDDVRWITGVPLPVDGGFLCQ</sequence>
<comment type="caution">
    <text evidence="1">The sequence shown here is derived from an EMBL/GenBank/DDBJ whole genome shotgun (WGS) entry which is preliminary data.</text>
</comment>
<dbReference type="Proteomes" id="UP001186974">
    <property type="component" value="Unassembled WGS sequence"/>
</dbReference>
<dbReference type="EMBL" id="JAWDJW010000002">
    <property type="protein sequence ID" value="KAK3082316.1"/>
    <property type="molecule type" value="Genomic_DNA"/>
</dbReference>
<accession>A0ACC3E014</accession>